<reference evidence="2" key="1">
    <citation type="thesis" date="2020" institute="ProQuest LLC" country="789 East Eisenhower Parkway, Ann Arbor, MI, USA">
        <title>Comparative Genomics and Chromosome Evolution.</title>
        <authorList>
            <person name="Mudd A.B."/>
        </authorList>
    </citation>
    <scope>NUCLEOTIDE SEQUENCE</scope>
    <source>
        <strain evidence="2">237g6f4</strain>
        <tissue evidence="2">Blood</tissue>
    </source>
</reference>
<protein>
    <submittedName>
        <fullName evidence="2">Uncharacterized protein</fullName>
    </submittedName>
</protein>
<organism evidence="2 3">
    <name type="scientific">Engystomops pustulosus</name>
    <name type="common">Tungara frog</name>
    <name type="synonym">Physalaemus pustulosus</name>
    <dbReference type="NCBI Taxonomy" id="76066"/>
    <lineage>
        <taxon>Eukaryota</taxon>
        <taxon>Metazoa</taxon>
        <taxon>Chordata</taxon>
        <taxon>Craniata</taxon>
        <taxon>Vertebrata</taxon>
        <taxon>Euteleostomi</taxon>
        <taxon>Amphibia</taxon>
        <taxon>Batrachia</taxon>
        <taxon>Anura</taxon>
        <taxon>Neobatrachia</taxon>
        <taxon>Hyloidea</taxon>
        <taxon>Leptodactylidae</taxon>
        <taxon>Leiuperinae</taxon>
        <taxon>Engystomops</taxon>
    </lineage>
</organism>
<proteinExistence type="predicted"/>
<dbReference type="Proteomes" id="UP000824782">
    <property type="component" value="Unassembled WGS sequence"/>
</dbReference>
<keyword evidence="3" id="KW-1185">Reference proteome</keyword>
<sequence length="97" mass="10534">MPGAHRPQGDWHPPPMQESLARRLPHVPSSPGTGSAHSVRSVYPKAGAPHGPALLPVILAISSRLPSPLSFKPRPFHGHLPLATPRRRRVITEYPPT</sequence>
<dbReference type="EMBL" id="WNYA01035441">
    <property type="protein sequence ID" value="KAG8536976.1"/>
    <property type="molecule type" value="Genomic_DNA"/>
</dbReference>
<feature type="region of interest" description="Disordered" evidence="1">
    <location>
        <begin position="1"/>
        <end position="46"/>
    </location>
</feature>
<name>A0AAV6YSJ8_ENGPU</name>
<dbReference type="AlphaFoldDB" id="A0AAV6YSJ8"/>
<gene>
    <name evidence="2" type="ORF">GDO81_025298</name>
</gene>
<accession>A0AAV6YSJ8</accession>
<evidence type="ECO:0000313" key="3">
    <source>
        <dbReference type="Proteomes" id="UP000824782"/>
    </source>
</evidence>
<evidence type="ECO:0000256" key="1">
    <source>
        <dbReference type="SAM" id="MobiDB-lite"/>
    </source>
</evidence>
<comment type="caution">
    <text evidence="2">The sequence shown here is derived from an EMBL/GenBank/DDBJ whole genome shotgun (WGS) entry which is preliminary data.</text>
</comment>
<evidence type="ECO:0000313" key="2">
    <source>
        <dbReference type="EMBL" id="KAG8536976.1"/>
    </source>
</evidence>